<dbReference type="Proteomes" id="UP000007076">
    <property type="component" value="Chromosome"/>
</dbReference>
<dbReference type="AlphaFoldDB" id="E4NHN6"/>
<proteinExistence type="predicted"/>
<dbReference type="HOGENOM" id="CLU_2219603_0_0_11"/>
<reference evidence="2 3" key="1">
    <citation type="journal article" date="2010" name="DNA Res.">
        <title>Genome sequence of Kitasatospora setae NBRC 14216T: an evolutionary snapshot of the family Streptomycetaceae.</title>
        <authorList>
            <person name="Ichikawa N."/>
            <person name="Oguchi A."/>
            <person name="Ikeda H."/>
            <person name="Ishikawa J."/>
            <person name="Kitani S."/>
            <person name="Watanabe Y."/>
            <person name="Nakamura S."/>
            <person name="Katano Y."/>
            <person name="Kishi E."/>
            <person name="Sasagawa M."/>
            <person name="Ankai A."/>
            <person name="Fukui S."/>
            <person name="Hashimoto Y."/>
            <person name="Kamata S."/>
            <person name="Otoguro M."/>
            <person name="Tanikawa S."/>
            <person name="Nihira T."/>
            <person name="Horinouchi S."/>
            <person name="Ohnishi Y."/>
            <person name="Hayakawa M."/>
            <person name="Kuzuyama T."/>
            <person name="Arisawa A."/>
            <person name="Nomoto F."/>
            <person name="Miura H."/>
            <person name="Takahashi Y."/>
            <person name="Fujita N."/>
        </authorList>
    </citation>
    <scope>NUCLEOTIDE SEQUENCE [LARGE SCALE GENOMIC DNA]</scope>
    <source>
        <strain evidence="3">ATCC 33774 / DSM 43861 / JCM 3304 / KCC A-0304 / NBRC 14216 / KM-6054</strain>
    </source>
</reference>
<dbReference type="EMBL" id="AP010968">
    <property type="protein sequence ID" value="BAJ31016.1"/>
    <property type="molecule type" value="Genomic_DNA"/>
</dbReference>
<sequence length="106" mass="11839">MGAREIAGRVAYEARDIARGAIEQTRQNIYVEGYQKAADISIGVLDEQIAVLMDRMTSDNPLTGQEQFLLGSLNKLREEMAQALDGFWEQDDPTSALADERPQLPR</sequence>
<dbReference type="STRING" id="452652.KSE_52420"/>
<dbReference type="KEGG" id="ksk:KSE_52420"/>
<protein>
    <submittedName>
        <fullName evidence="2">Uncharacterized protein</fullName>
    </submittedName>
</protein>
<organism evidence="2 3">
    <name type="scientific">Kitasatospora setae (strain ATCC 33774 / DSM 43861 / JCM 3304 / KCC A-0304 / NBRC 14216 / KM-6054)</name>
    <name type="common">Streptomyces setae</name>
    <dbReference type="NCBI Taxonomy" id="452652"/>
    <lineage>
        <taxon>Bacteria</taxon>
        <taxon>Bacillati</taxon>
        <taxon>Actinomycetota</taxon>
        <taxon>Actinomycetes</taxon>
        <taxon>Kitasatosporales</taxon>
        <taxon>Streptomycetaceae</taxon>
        <taxon>Kitasatospora</taxon>
    </lineage>
</organism>
<dbReference type="PATRIC" id="fig|452652.3.peg.5232"/>
<evidence type="ECO:0000256" key="1">
    <source>
        <dbReference type="SAM" id="MobiDB-lite"/>
    </source>
</evidence>
<gene>
    <name evidence="2" type="ordered locus">KSE_52420</name>
</gene>
<evidence type="ECO:0000313" key="3">
    <source>
        <dbReference type="Proteomes" id="UP000007076"/>
    </source>
</evidence>
<keyword evidence="3" id="KW-1185">Reference proteome</keyword>
<name>E4NHN6_KITSK</name>
<feature type="region of interest" description="Disordered" evidence="1">
    <location>
        <begin position="87"/>
        <end position="106"/>
    </location>
</feature>
<accession>E4NHN6</accession>
<evidence type="ECO:0000313" key="2">
    <source>
        <dbReference type="EMBL" id="BAJ31016.1"/>
    </source>
</evidence>
<dbReference type="RefSeq" id="WP_014138313.1">
    <property type="nucleotide sequence ID" value="NC_016109.1"/>
</dbReference>